<evidence type="ECO:0000256" key="7">
    <source>
        <dbReference type="SAM" id="Phobius"/>
    </source>
</evidence>
<evidence type="ECO:0000256" key="3">
    <source>
        <dbReference type="ARBA" id="ARBA00022475"/>
    </source>
</evidence>
<dbReference type="InterPro" id="IPR011066">
    <property type="entry name" value="MscS_channel_C_sf"/>
</dbReference>
<evidence type="ECO:0000256" key="2">
    <source>
        <dbReference type="ARBA" id="ARBA00008017"/>
    </source>
</evidence>
<dbReference type="Pfam" id="PF21082">
    <property type="entry name" value="MS_channel_3rd"/>
    <property type="match status" value="1"/>
</dbReference>
<evidence type="ECO:0000313" key="12">
    <source>
        <dbReference type="Proteomes" id="UP001418796"/>
    </source>
</evidence>
<dbReference type="SUPFAM" id="SSF50182">
    <property type="entry name" value="Sm-like ribonucleoproteins"/>
    <property type="match status" value="1"/>
</dbReference>
<protein>
    <submittedName>
        <fullName evidence="11">Mechanosensitive ion channel family protein</fullName>
    </submittedName>
</protein>
<dbReference type="InterPro" id="IPR049142">
    <property type="entry name" value="MS_channel_1st"/>
</dbReference>
<comment type="subcellular location">
    <subcellularLocation>
        <location evidence="1">Cell membrane</location>
        <topology evidence="1">Multi-pass membrane protein</topology>
    </subcellularLocation>
</comment>
<comment type="similarity">
    <text evidence="2">Belongs to the MscS (TC 1.A.23) family.</text>
</comment>
<keyword evidence="4 7" id="KW-0812">Transmembrane</keyword>
<dbReference type="InterPro" id="IPR011014">
    <property type="entry name" value="MscS_channel_TM-2"/>
</dbReference>
<evidence type="ECO:0000256" key="5">
    <source>
        <dbReference type="ARBA" id="ARBA00022989"/>
    </source>
</evidence>
<dbReference type="InterPro" id="IPR010920">
    <property type="entry name" value="LSM_dom_sf"/>
</dbReference>
<sequence>MSNWLNELNVGALLESGILLIGQLVLAFIAFYVARAIGRKVITQTFAKMKDQRNISAGRSHTLEKLTKNILSYVLGFILVTFIAEMFGLSPGALIAGAGVVGLAIGFGAQGLVSDVVTGFFLLLEKQVDVGDYVTIAGLDGVVEEVGLRTTQVRGFDGTLSFIPNRNITDVHNHSRGNMRALVDVSVPFEDDMDTTIKLIQEACHDLGEVKEFIKEGPDVLGVEDLTSSLVTIRVIAKTENMHQWTVERRIRQAIKQAMEKKGQLDEAESTNDEE</sequence>
<feature type="domain" description="Mechanosensitive ion channel MscS C-terminal" evidence="9">
    <location>
        <begin position="183"/>
        <end position="263"/>
    </location>
</feature>
<reference evidence="11 12" key="1">
    <citation type="submission" date="2024-03" db="EMBL/GenBank/DDBJ databases">
        <title>Bacilli Hybrid Assemblies.</title>
        <authorList>
            <person name="Kovac J."/>
        </authorList>
    </citation>
    <scope>NUCLEOTIDE SEQUENCE [LARGE SCALE GENOMIC DNA]</scope>
    <source>
        <strain evidence="11 12">FSL R7-0666</strain>
    </source>
</reference>
<feature type="transmembrane region" description="Helical" evidence="7">
    <location>
        <begin position="12"/>
        <end position="34"/>
    </location>
</feature>
<gene>
    <name evidence="11" type="ORF">MKY91_12640</name>
</gene>
<dbReference type="SUPFAM" id="SSF82689">
    <property type="entry name" value="Mechanosensitive channel protein MscS (YggB), C-terminal domain"/>
    <property type="match status" value="1"/>
</dbReference>
<dbReference type="Pfam" id="PF00924">
    <property type="entry name" value="MS_channel_2nd"/>
    <property type="match status" value="1"/>
</dbReference>
<evidence type="ECO:0000256" key="6">
    <source>
        <dbReference type="ARBA" id="ARBA00023136"/>
    </source>
</evidence>
<dbReference type="InterPro" id="IPR023408">
    <property type="entry name" value="MscS_beta-dom_sf"/>
</dbReference>
<comment type="caution">
    <text evidence="11">The sequence shown here is derived from an EMBL/GenBank/DDBJ whole genome shotgun (WGS) entry which is preliminary data.</text>
</comment>
<dbReference type="SUPFAM" id="SSF82861">
    <property type="entry name" value="Mechanosensitive channel protein MscS (YggB), transmembrane region"/>
    <property type="match status" value="1"/>
</dbReference>
<feature type="transmembrane region" description="Helical" evidence="7">
    <location>
        <begin position="95"/>
        <end position="124"/>
    </location>
</feature>
<keyword evidence="3" id="KW-1003">Cell membrane</keyword>
<evidence type="ECO:0000313" key="11">
    <source>
        <dbReference type="EMBL" id="MEN0644002.1"/>
    </source>
</evidence>
<evidence type="ECO:0000256" key="1">
    <source>
        <dbReference type="ARBA" id="ARBA00004651"/>
    </source>
</evidence>
<dbReference type="Gene3D" id="3.30.70.100">
    <property type="match status" value="1"/>
</dbReference>
<keyword evidence="12" id="KW-1185">Reference proteome</keyword>
<dbReference type="Pfam" id="PF21088">
    <property type="entry name" value="MS_channel_1st"/>
    <property type="match status" value="1"/>
</dbReference>
<feature type="domain" description="Mechanosensitive ion channel MscS" evidence="8">
    <location>
        <begin position="112"/>
        <end position="176"/>
    </location>
</feature>
<dbReference type="RefSeq" id="WP_343130784.1">
    <property type="nucleotide sequence ID" value="NZ_JBCITK010000001.1"/>
</dbReference>
<proteinExistence type="inferred from homology"/>
<dbReference type="PANTHER" id="PTHR30460">
    <property type="entry name" value="MODERATE CONDUCTANCE MECHANOSENSITIVE CHANNEL YBIO"/>
    <property type="match status" value="1"/>
</dbReference>
<feature type="transmembrane region" description="Helical" evidence="7">
    <location>
        <begin position="70"/>
        <end position="89"/>
    </location>
</feature>
<dbReference type="InterPro" id="IPR006685">
    <property type="entry name" value="MscS_channel_2nd"/>
</dbReference>
<keyword evidence="5 7" id="KW-1133">Transmembrane helix</keyword>
<dbReference type="EMBL" id="JBCITK010000001">
    <property type="protein sequence ID" value="MEN0644002.1"/>
    <property type="molecule type" value="Genomic_DNA"/>
</dbReference>
<evidence type="ECO:0000256" key="4">
    <source>
        <dbReference type="ARBA" id="ARBA00022692"/>
    </source>
</evidence>
<feature type="domain" description="Mechanosensitive ion channel transmembrane helices 2/3" evidence="10">
    <location>
        <begin position="69"/>
        <end position="110"/>
    </location>
</feature>
<accession>A0ABU9VJD6</accession>
<dbReference type="InterPro" id="IPR049278">
    <property type="entry name" value="MS_channel_C"/>
</dbReference>
<dbReference type="Proteomes" id="UP001418796">
    <property type="component" value="Unassembled WGS sequence"/>
</dbReference>
<organism evidence="11 12">
    <name type="scientific">Alkalicoccobacillus gibsonii</name>
    <dbReference type="NCBI Taxonomy" id="79881"/>
    <lineage>
        <taxon>Bacteria</taxon>
        <taxon>Bacillati</taxon>
        <taxon>Bacillota</taxon>
        <taxon>Bacilli</taxon>
        <taxon>Bacillales</taxon>
        <taxon>Bacillaceae</taxon>
        <taxon>Alkalicoccobacillus</taxon>
    </lineage>
</organism>
<dbReference type="PANTHER" id="PTHR30460:SF0">
    <property type="entry name" value="MODERATE CONDUCTANCE MECHANOSENSITIVE CHANNEL YBIO"/>
    <property type="match status" value="1"/>
</dbReference>
<dbReference type="Gene3D" id="2.30.30.60">
    <property type="match status" value="1"/>
</dbReference>
<evidence type="ECO:0000259" key="10">
    <source>
        <dbReference type="Pfam" id="PF21088"/>
    </source>
</evidence>
<evidence type="ECO:0000259" key="9">
    <source>
        <dbReference type="Pfam" id="PF21082"/>
    </source>
</evidence>
<name>A0ABU9VJD6_9BACI</name>
<dbReference type="InterPro" id="IPR045276">
    <property type="entry name" value="YbiO_bact"/>
</dbReference>
<keyword evidence="6 7" id="KW-0472">Membrane</keyword>
<evidence type="ECO:0000259" key="8">
    <source>
        <dbReference type="Pfam" id="PF00924"/>
    </source>
</evidence>
<dbReference type="Gene3D" id="1.10.287.1260">
    <property type="match status" value="1"/>
</dbReference>